<evidence type="ECO:0000313" key="1">
    <source>
        <dbReference type="EMBL" id="HCO22725.1"/>
    </source>
</evidence>
<feature type="non-terminal residue" evidence="1">
    <location>
        <position position="1"/>
    </location>
</feature>
<dbReference type="AlphaFoldDB" id="A0A3D3R1N9"/>
<reference evidence="1 2" key="1">
    <citation type="journal article" date="2018" name="Nat. Biotechnol.">
        <title>A standardized bacterial taxonomy based on genome phylogeny substantially revises the tree of life.</title>
        <authorList>
            <person name="Parks D.H."/>
            <person name="Chuvochina M."/>
            <person name="Waite D.W."/>
            <person name="Rinke C."/>
            <person name="Skarshewski A."/>
            <person name="Chaumeil P.A."/>
            <person name="Hugenholtz P."/>
        </authorList>
    </citation>
    <scope>NUCLEOTIDE SEQUENCE [LARGE SCALE GENOMIC DNA]</scope>
    <source>
        <strain evidence="1">UBA9375</strain>
    </source>
</reference>
<evidence type="ECO:0000313" key="2">
    <source>
        <dbReference type="Proteomes" id="UP000263642"/>
    </source>
</evidence>
<organism evidence="1 2">
    <name type="scientific">Gimesia maris</name>
    <dbReference type="NCBI Taxonomy" id="122"/>
    <lineage>
        <taxon>Bacteria</taxon>
        <taxon>Pseudomonadati</taxon>
        <taxon>Planctomycetota</taxon>
        <taxon>Planctomycetia</taxon>
        <taxon>Planctomycetales</taxon>
        <taxon>Planctomycetaceae</taxon>
        <taxon>Gimesia</taxon>
    </lineage>
</organism>
<sequence length="86" mass="9786">AVFVFLSSFCRSEEAGPSSDQNQNGIYTAKDLVMKTMGGRQFWGDVQFFHGWKIQQHVISQHYRLLDPKDQRHASGSLAVCQQRLA</sequence>
<proteinExistence type="predicted"/>
<comment type="caution">
    <text evidence="1">The sequence shown here is derived from an EMBL/GenBank/DDBJ whole genome shotgun (WGS) entry which is preliminary data.</text>
</comment>
<accession>A0A3D3R1N9</accession>
<gene>
    <name evidence="1" type="ORF">DIT97_06555</name>
</gene>
<dbReference type="EMBL" id="DQAY01000045">
    <property type="protein sequence ID" value="HCO22725.1"/>
    <property type="molecule type" value="Genomic_DNA"/>
</dbReference>
<protein>
    <submittedName>
        <fullName evidence="1">Uncharacterized protein</fullName>
    </submittedName>
</protein>
<dbReference type="Proteomes" id="UP000263642">
    <property type="component" value="Unassembled WGS sequence"/>
</dbReference>
<feature type="non-terminal residue" evidence="1">
    <location>
        <position position="86"/>
    </location>
</feature>
<name>A0A3D3R1N9_9PLAN</name>